<comment type="subcellular location">
    <subcellularLocation>
        <location evidence="1 10">Cell outer membrane</location>
        <topology evidence="1 10">Multi-pass membrane protein</topology>
    </subcellularLocation>
</comment>
<dbReference type="Gene3D" id="2.40.170.20">
    <property type="entry name" value="TonB-dependent receptor, beta-barrel domain"/>
    <property type="match status" value="1"/>
</dbReference>
<evidence type="ECO:0000256" key="10">
    <source>
        <dbReference type="PROSITE-ProRule" id="PRU01360"/>
    </source>
</evidence>
<evidence type="ECO:0000256" key="6">
    <source>
        <dbReference type="ARBA" id="ARBA00023077"/>
    </source>
</evidence>
<dbReference type="PANTHER" id="PTHR30069">
    <property type="entry name" value="TONB-DEPENDENT OUTER MEMBRANE RECEPTOR"/>
    <property type="match status" value="1"/>
</dbReference>
<feature type="chain" id="PRO_5010322118" evidence="12">
    <location>
        <begin position="30"/>
        <end position="645"/>
    </location>
</feature>
<keyword evidence="5 12" id="KW-0732">Signal</keyword>
<evidence type="ECO:0000256" key="7">
    <source>
        <dbReference type="ARBA" id="ARBA00023136"/>
    </source>
</evidence>
<sequence length="645" mass="72002">MMKQYNEQKILAALICGALTLSGAEYVAAAENAAEDLAVEEFSLDDYVVTANRMKVRRQEVAANVTVVTADDLAKGNYTTVTEALRDKGINVKSHTTGSYVELNGDNRVLLMVNGRRTNWNHGPIISGVDAGLMDLDTFQVENIERVEVVHGPNSSLYGNAAVGGVVNIITKRPEPGMHVKVRGEIGTQQQRRGALRVEGGDDSITYALSVSRETKGNIEYSSPDNGSLTIPDTGMNRTSEALTLDKKFTNGDLLSFEFTNTEANKSKALSVVNANTAVPKYPNARGSETIRSLALTYTWAPAWENGPQDFVRIYHTQEQQDGGFDAPLTNDMKAMGAEYQKNWLLSEKNTLIGGVSFHHENIQEENNGSLDRSANTTSLYLEDNWRWGQGWSMNLGTRWEDHSDFGADITSHLGVNKELSAATNAFLSWGQAISNPTLKMRYANTAYWEGNKDLKQEKSQTVTTGLKSKLSANTDVDVSFYYSKVKDALDWAWDGITRYYNVEQETRRGLDLNLRHTFSPQWSARLGYSYAQVEESGISDHHQLYRKNNQPNRYLLGVGYKQDKWEADMTLQHVSGRVVGDNAFLKSRYTTLDMVVNYHCTDKTKVYLKGYNLTNESYEPIAGAKKSYYMAPGRSVIFGIQHEF</sequence>
<evidence type="ECO:0000259" key="13">
    <source>
        <dbReference type="Pfam" id="PF00593"/>
    </source>
</evidence>
<feature type="domain" description="TonB-dependent receptor-like beta-barrel" evidence="13">
    <location>
        <begin position="191"/>
        <end position="614"/>
    </location>
</feature>
<evidence type="ECO:0000259" key="14">
    <source>
        <dbReference type="Pfam" id="PF07715"/>
    </source>
</evidence>
<evidence type="ECO:0000256" key="9">
    <source>
        <dbReference type="ARBA" id="ARBA00023237"/>
    </source>
</evidence>
<evidence type="ECO:0000256" key="1">
    <source>
        <dbReference type="ARBA" id="ARBA00004571"/>
    </source>
</evidence>
<dbReference type="GO" id="GO:0044718">
    <property type="term" value="P:siderophore transmembrane transport"/>
    <property type="evidence" value="ECO:0007669"/>
    <property type="project" value="TreeGrafter"/>
</dbReference>
<dbReference type="InterPro" id="IPR012910">
    <property type="entry name" value="Plug_dom"/>
</dbReference>
<dbReference type="Gene3D" id="2.170.130.10">
    <property type="entry name" value="TonB-dependent receptor, plug domain"/>
    <property type="match status" value="1"/>
</dbReference>
<gene>
    <name evidence="15" type="ORF">SAMN05216587_101128</name>
</gene>
<feature type="signal peptide" evidence="12">
    <location>
        <begin position="1"/>
        <end position="29"/>
    </location>
</feature>
<keyword evidence="7 10" id="KW-0472">Membrane</keyword>
<evidence type="ECO:0000256" key="2">
    <source>
        <dbReference type="ARBA" id="ARBA00022448"/>
    </source>
</evidence>
<feature type="domain" description="TonB-dependent receptor plug" evidence="14">
    <location>
        <begin position="58"/>
        <end position="166"/>
    </location>
</feature>
<organism evidence="15 16">
    <name type="scientific">Selenomonas ruminantium</name>
    <dbReference type="NCBI Taxonomy" id="971"/>
    <lineage>
        <taxon>Bacteria</taxon>
        <taxon>Bacillati</taxon>
        <taxon>Bacillota</taxon>
        <taxon>Negativicutes</taxon>
        <taxon>Selenomonadales</taxon>
        <taxon>Selenomonadaceae</taxon>
        <taxon>Selenomonas</taxon>
    </lineage>
</organism>
<dbReference type="EMBL" id="FOJX01000001">
    <property type="protein sequence ID" value="SFA69799.1"/>
    <property type="molecule type" value="Genomic_DNA"/>
</dbReference>
<keyword evidence="2 10" id="KW-0813">Transport</keyword>
<evidence type="ECO:0000256" key="5">
    <source>
        <dbReference type="ARBA" id="ARBA00022729"/>
    </source>
</evidence>
<dbReference type="Proteomes" id="UP000183843">
    <property type="component" value="Unassembled WGS sequence"/>
</dbReference>
<dbReference type="Pfam" id="PF00593">
    <property type="entry name" value="TonB_dep_Rec_b-barrel"/>
    <property type="match status" value="1"/>
</dbReference>
<dbReference type="Pfam" id="PF07715">
    <property type="entry name" value="Plug"/>
    <property type="match status" value="1"/>
</dbReference>
<protein>
    <submittedName>
        <fullName evidence="15">Vitamin B12 transporter</fullName>
    </submittedName>
</protein>
<dbReference type="AlphaFoldDB" id="A0A1I0V0D2"/>
<keyword evidence="8" id="KW-0675">Receptor</keyword>
<dbReference type="SUPFAM" id="SSF56935">
    <property type="entry name" value="Porins"/>
    <property type="match status" value="1"/>
</dbReference>
<reference evidence="15 16" key="1">
    <citation type="submission" date="2016-10" db="EMBL/GenBank/DDBJ databases">
        <authorList>
            <person name="de Groot N.N."/>
        </authorList>
    </citation>
    <scope>NUCLEOTIDE SEQUENCE [LARGE SCALE GENOMIC DNA]</scope>
    <source>
        <strain evidence="15 16">L14</strain>
    </source>
</reference>
<dbReference type="InterPro" id="IPR037066">
    <property type="entry name" value="Plug_dom_sf"/>
</dbReference>
<keyword evidence="9 10" id="KW-0998">Cell outer membrane</keyword>
<proteinExistence type="inferred from homology"/>
<evidence type="ECO:0000256" key="4">
    <source>
        <dbReference type="ARBA" id="ARBA00022692"/>
    </source>
</evidence>
<dbReference type="GO" id="GO:0009279">
    <property type="term" value="C:cell outer membrane"/>
    <property type="evidence" value="ECO:0007669"/>
    <property type="project" value="UniProtKB-SubCell"/>
</dbReference>
<dbReference type="InterPro" id="IPR000531">
    <property type="entry name" value="Beta-barrel_TonB"/>
</dbReference>
<evidence type="ECO:0000313" key="15">
    <source>
        <dbReference type="EMBL" id="SFA69799.1"/>
    </source>
</evidence>
<evidence type="ECO:0000256" key="11">
    <source>
        <dbReference type="RuleBase" id="RU003357"/>
    </source>
</evidence>
<dbReference type="PROSITE" id="PS52016">
    <property type="entry name" value="TONB_DEPENDENT_REC_3"/>
    <property type="match status" value="1"/>
</dbReference>
<dbReference type="InterPro" id="IPR039426">
    <property type="entry name" value="TonB-dep_rcpt-like"/>
</dbReference>
<accession>A0A1I0V0D2</accession>
<comment type="similarity">
    <text evidence="10 11">Belongs to the TonB-dependent receptor family.</text>
</comment>
<keyword evidence="4 10" id="KW-0812">Transmembrane</keyword>
<dbReference type="CDD" id="cd01347">
    <property type="entry name" value="ligand_gated_channel"/>
    <property type="match status" value="1"/>
</dbReference>
<keyword evidence="6 11" id="KW-0798">TonB box</keyword>
<evidence type="ECO:0000256" key="3">
    <source>
        <dbReference type="ARBA" id="ARBA00022452"/>
    </source>
</evidence>
<dbReference type="GO" id="GO:0015344">
    <property type="term" value="F:siderophore uptake transmembrane transporter activity"/>
    <property type="evidence" value="ECO:0007669"/>
    <property type="project" value="TreeGrafter"/>
</dbReference>
<dbReference type="InterPro" id="IPR036942">
    <property type="entry name" value="Beta-barrel_TonB_sf"/>
</dbReference>
<name>A0A1I0V0D2_SELRU</name>
<keyword evidence="3 10" id="KW-1134">Transmembrane beta strand</keyword>
<dbReference type="PANTHER" id="PTHR30069:SF29">
    <property type="entry name" value="HEMOGLOBIN AND HEMOGLOBIN-HAPTOGLOBIN-BINDING PROTEIN 1-RELATED"/>
    <property type="match status" value="1"/>
</dbReference>
<evidence type="ECO:0000313" key="16">
    <source>
        <dbReference type="Proteomes" id="UP000183843"/>
    </source>
</evidence>
<evidence type="ECO:0000256" key="8">
    <source>
        <dbReference type="ARBA" id="ARBA00023170"/>
    </source>
</evidence>
<evidence type="ECO:0000256" key="12">
    <source>
        <dbReference type="SAM" id="SignalP"/>
    </source>
</evidence>